<sequence length="237" mass="24534">MTTTPRVAVITGASQGIGAALVGGYRKLGYAVVANSRNISAGDDPMVLAVPGDVGVPGTGRHIIDASIEHFGRVDTVVNNAGIFVARAFTDYTDEEYDAITGVNLRGFFEVSRAAIQQMLTQGDGGHLVTISTTLVEHANSAVPSALASLTKGGLNAASRALAVEYATRGIRSNAVALGVIRTPMHDPSDYETLASLHPVGRVGEVVDVVDAVLYLENAPFVTGEILHVDGGQSAGH</sequence>
<reference evidence="3 4" key="1">
    <citation type="submission" date="2016-01" db="EMBL/GenBank/DDBJ databases">
        <title>The new phylogeny of the genus Mycobacterium.</title>
        <authorList>
            <person name="Tarcisio F."/>
            <person name="Conor M."/>
            <person name="Antonella G."/>
            <person name="Elisabetta G."/>
            <person name="Giulia F.S."/>
            <person name="Sara T."/>
            <person name="Anna F."/>
            <person name="Clotilde B."/>
            <person name="Roberto B."/>
            <person name="Veronica D.S."/>
            <person name="Fabio R."/>
            <person name="Monica P."/>
            <person name="Olivier J."/>
            <person name="Enrico T."/>
            <person name="Nicola S."/>
        </authorList>
    </citation>
    <scope>NUCLEOTIDE SEQUENCE [LARGE SCALE GENOMIC DNA]</scope>
    <source>
        <strain evidence="3 4">DSM 45541</strain>
    </source>
</reference>
<dbReference type="Gene3D" id="3.40.50.720">
    <property type="entry name" value="NAD(P)-binding Rossmann-like Domain"/>
    <property type="match status" value="1"/>
</dbReference>
<dbReference type="PANTHER" id="PTHR42760:SF135">
    <property type="entry name" value="BLL7886 PROTEIN"/>
    <property type="match status" value="1"/>
</dbReference>
<accession>A0A1X1WQP5</accession>
<organism evidence="3 4">
    <name type="scientific">Mycolicibacterium iranicum</name>
    <name type="common">Mycobacterium iranicum</name>
    <dbReference type="NCBI Taxonomy" id="912594"/>
    <lineage>
        <taxon>Bacteria</taxon>
        <taxon>Bacillati</taxon>
        <taxon>Actinomycetota</taxon>
        <taxon>Actinomycetes</taxon>
        <taxon>Mycobacteriales</taxon>
        <taxon>Mycobacteriaceae</taxon>
        <taxon>Mycolicibacterium</taxon>
    </lineage>
</organism>
<evidence type="ECO:0000313" key="5">
    <source>
        <dbReference type="Proteomes" id="UP001084650"/>
    </source>
</evidence>
<evidence type="ECO:0000256" key="1">
    <source>
        <dbReference type="ARBA" id="ARBA00006484"/>
    </source>
</evidence>
<dbReference type="InterPro" id="IPR036291">
    <property type="entry name" value="NAD(P)-bd_dom_sf"/>
</dbReference>
<name>A0A1X1WQP5_MYCIR</name>
<dbReference type="SUPFAM" id="SSF51735">
    <property type="entry name" value="NAD(P)-binding Rossmann-fold domains"/>
    <property type="match status" value="1"/>
</dbReference>
<dbReference type="InterPro" id="IPR002347">
    <property type="entry name" value="SDR_fam"/>
</dbReference>
<dbReference type="CDD" id="cd05233">
    <property type="entry name" value="SDR_c"/>
    <property type="match status" value="1"/>
</dbReference>
<dbReference type="PRINTS" id="PR00081">
    <property type="entry name" value="GDHRDH"/>
</dbReference>
<dbReference type="GO" id="GO:0016616">
    <property type="term" value="F:oxidoreductase activity, acting on the CH-OH group of donors, NAD or NADP as acceptor"/>
    <property type="evidence" value="ECO:0007669"/>
    <property type="project" value="TreeGrafter"/>
</dbReference>
<keyword evidence="5" id="KW-1185">Reference proteome</keyword>
<comment type="caution">
    <text evidence="3">The sequence shown here is derived from an EMBL/GenBank/DDBJ whole genome shotgun (WGS) entry which is preliminary data.</text>
</comment>
<dbReference type="AlphaFoldDB" id="A0A1X1WQP5"/>
<dbReference type="EMBL" id="JAPQYE010000006">
    <property type="protein sequence ID" value="MCZ0729517.1"/>
    <property type="molecule type" value="Genomic_DNA"/>
</dbReference>
<dbReference type="Pfam" id="PF13561">
    <property type="entry name" value="adh_short_C2"/>
    <property type="match status" value="1"/>
</dbReference>
<proteinExistence type="inferred from homology"/>
<protein>
    <submittedName>
        <fullName evidence="3">3-oxoacyl-ACP reductase</fullName>
    </submittedName>
    <submittedName>
        <fullName evidence="2">SDR family oxidoreductase</fullName>
    </submittedName>
</protein>
<dbReference type="Proteomes" id="UP000193622">
    <property type="component" value="Unassembled WGS sequence"/>
</dbReference>
<comment type="similarity">
    <text evidence="1">Belongs to the short-chain dehydrogenases/reductases (SDR) family.</text>
</comment>
<reference evidence="2" key="2">
    <citation type="submission" date="2022-12" db="EMBL/GenBank/DDBJ databases">
        <title>Whole genome sequence of Mycolicibacterium iranicum strain SBH312.</title>
        <authorList>
            <person name="Jani J."/>
            <person name="Arifin Mustapha Z."/>
            <person name="Ahmed K."/>
            <person name="Kai Ling C."/>
        </authorList>
    </citation>
    <scope>NUCLEOTIDE SEQUENCE</scope>
    <source>
        <strain evidence="2">SBH312</strain>
    </source>
</reference>
<dbReference type="PANTHER" id="PTHR42760">
    <property type="entry name" value="SHORT-CHAIN DEHYDROGENASES/REDUCTASES FAMILY MEMBER"/>
    <property type="match status" value="1"/>
</dbReference>
<evidence type="ECO:0000313" key="4">
    <source>
        <dbReference type="Proteomes" id="UP000193622"/>
    </source>
</evidence>
<dbReference type="RefSeq" id="WP_024446446.1">
    <property type="nucleotide sequence ID" value="NZ_JAPQYE010000006.1"/>
</dbReference>
<evidence type="ECO:0000313" key="3">
    <source>
        <dbReference type="EMBL" id="ORV88849.1"/>
    </source>
</evidence>
<evidence type="ECO:0000313" key="2">
    <source>
        <dbReference type="EMBL" id="MCZ0729517.1"/>
    </source>
</evidence>
<dbReference type="GO" id="GO:0030497">
    <property type="term" value="P:fatty acid elongation"/>
    <property type="evidence" value="ECO:0007669"/>
    <property type="project" value="TreeGrafter"/>
</dbReference>
<gene>
    <name evidence="3" type="ORF">AWC12_12765</name>
    <name evidence="2" type="ORF">OY187_15780</name>
</gene>
<dbReference type="PRINTS" id="PR00080">
    <property type="entry name" value="SDRFAMILY"/>
</dbReference>
<dbReference type="Proteomes" id="UP001084650">
    <property type="component" value="Unassembled WGS sequence"/>
</dbReference>
<dbReference type="EMBL" id="LQPC01000028">
    <property type="protein sequence ID" value="ORV88849.1"/>
    <property type="molecule type" value="Genomic_DNA"/>
</dbReference>